<reference evidence="1" key="1">
    <citation type="submission" date="2022-10" db="EMBL/GenBank/DDBJ databases">
        <title>Genome sequences of endogenous nimaviruses in decapod crustaceans.</title>
        <authorList>
            <person name="Kawato S."/>
            <person name="Nozaki R."/>
            <person name="Kondo H."/>
            <person name="Hirono I."/>
        </authorList>
    </citation>
    <scope>NUCLEOTIDE SEQUENCE</scope>
    <source>
        <strain evidence="1">Tokushima2020</strain>
    </source>
</reference>
<sequence length="312" mass="36225">MEAIIPLTWQKYSVSLSVEFDSIIIKQLDNNVDAILDVLKMVNCTLMYERQSPPSEIWKRDELKDLKLLPEKVDRVYNCCLYASTIILNGCIFIGLMTHEYALRINHKGRPAYVFLETTVISTGEDAGCSGGRLYITFDPDIFVNSVLRFSRDGVRELMKREGIQILDHAASELGRLKQEEYHLRKATTDNTIDKKKFHKLAETRNHLIETGYVIDKKDTIQTPLWTWQKEKHTLSIHIAKCVHKIICIRDFCGERFQKKHIGKGWKEKGQEDPMKGKIYPPMLYYIKKGSRDCYPTNYFSLNLPKIIVKTC</sequence>
<proteinExistence type="predicted"/>
<evidence type="ECO:0000313" key="1">
    <source>
        <dbReference type="EMBL" id="BDT62805.1"/>
    </source>
</evidence>
<accession>A0A9C7BN43</accession>
<organism evidence="1">
    <name type="scientific">Metapenaeus joyneri majanivirus</name>
    <dbReference type="NCBI Taxonomy" id="2984280"/>
    <lineage>
        <taxon>Viruses</taxon>
        <taxon>Viruses incertae sedis</taxon>
        <taxon>Naldaviricetes</taxon>
        <taxon>Nimaviridae</taxon>
    </lineage>
</organism>
<dbReference type="EMBL" id="LC738878">
    <property type="protein sequence ID" value="BDT62805.1"/>
    <property type="molecule type" value="Genomic_DNA"/>
</dbReference>
<protein>
    <submittedName>
        <fullName evidence="1">Uncharacterized protein</fullName>
    </submittedName>
</protein>
<name>A0A9C7BN43_9VIRU</name>